<dbReference type="AlphaFoldDB" id="A0A8S1GX36"/>
<name>A0A8S1GX36_9PELO</name>
<organism evidence="4 5">
    <name type="scientific">Caenorhabditis auriculariae</name>
    <dbReference type="NCBI Taxonomy" id="2777116"/>
    <lineage>
        <taxon>Eukaryota</taxon>
        <taxon>Metazoa</taxon>
        <taxon>Ecdysozoa</taxon>
        <taxon>Nematoda</taxon>
        <taxon>Chromadorea</taxon>
        <taxon>Rhabditida</taxon>
        <taxon>Rhabditina</taxon>
        <taxon>Rhabditomorpha</taxon>
        <taxon>Rhabditoidea</taxon>
        <taxon>Rhabditidae</taxon>
        <taxon>Peloderinae</taxon>
        <taxon>Caenorhabditis</taxon>
    </lineage>
</organism>
<gene>
    <name evidence="4" type="ORF">CAUJ_LOCUS3590</name>
</gene>
<evidence type="ECO:0000256" key="1">
    <source>
        <dbReference type="SAM" id="MobiDB-lite"/>
    </source>
</evidence>
<evidence type="ECO:0000313" key="5">
    <source>
        <dbReference type="Proteomes" id="UP000835052"/>
    </source>
</evidence>
<accession>A0A8S1GX36</accession>
<dbReference type="OrthoDB" id="5806136at2759"/>
<evidence type="ECO:0000259" key="2">
    <source>
        <dbReference type="Pfam" id="PF24342"/>
    </source>
</evidence>
<evidence type="ECO:0000313" key="4">
    <source>
        <dbReference type="EMBL" id="CAD6187671.1"/>
    </source>
</evidence>
<dbReference type="Proteomes" id="UP000835052">
    <property type="component" value="Unassembled WGS sequence"/>
</dbReference>
<keyword evidence="5" id="KW-1185">Reference proteome</keyword>
<feature type="domain" description="P-granule-associated protein DEPS-1 second OB-fold" evidence="2">
    <location>
        <begin position="106"/>
        <end position="182"/>
    </location>
</feature>
<comment type="caution">
    <text evidence="4">The sequence shown here is derived from an EMBL/GenBank/DDBJ whole genome shotgun (WGS) entry which is preliminary data.</text>
</comment>
<evidence type="ECO:0000259" key="3">
    <source>
        <dbReference type="Pfam" id="PF24343"/>
    </source>
</evidence>
<dbReference type="InterPro" id="IPR057139">
    <property type="entry name" value="OB_DEPS-1_1st"/>
</dbReference>
<dbReference type="EMBL" id="CAJGYM010000007">
    <property type="protein sequence ID" value="CAD6187671.1"/>
    <property type="molecule type" value="Genomic_DNA"/>
</dbReference>
<feature type="compositionally biased region" description="Polar residues" evidence="1">
    <location>
        <begin position="585"/>
        <end position="597"/>
    </location>
</feature>
<protein>
    <submittedName>
        <fullName evidence="4">Uncharacterized protein</fullName>
    </submittedName>
</protein>
<feature type="region of interest" description="Disordered" evidence="1">
    <location>
        <begin position="562"/>
        <end position="597"/>
    </location>
</feature>
<sequence length="597" mass="67634">MSRPLAVHISAGDSDPCGILMTTKPDLPETKHIVLLHKPYTDVRDFELVSIFSGKRVKPPSEHDISEQCSRHKVVLYSFGTVLYWSNEEPENGRIETRECFRQPGIYPVRVHLGDNQLSIKGVMSPSRKTFVPLDKFPALEIPERLRMDLQPNIAVQAWVTLQLLKGPSIKYELTDFHEFSPSDQSLVRTMPWNEFNYLNYDRIVEENPYMARHYEVKPMETTCKHWPLPPTELREKKGIALSTTNVLCHEWQDVCVRLPLLVDHRPAVVLQPGTRVIFEATYLPVVGYYGLTFSKIDKNAEKSLSASENGNIRTSVRIVEKCPGFYECAALNVMVDDPLGLMLPVPFSKYAKSATLVEIKEGEPTPLGRARRYVAALAGDKARKLQEVLMLGEMKLVKEPGVVINHLGRVHISRFPSLSVSLPLNTNNYYNSLEAGTQVLIDGHFDPQLKAMVVDEAVRDQNKSNFEFARVFDRSIGHSRLAFRVSATGRAELPKLLFNETFGFIEPPAKFRVPLFPEQIKYQNVWISFSDQYPGDNLPPQCKFQYFYCGELPEHIRSIDDERTDRSASDSPIAAEIGDDSVAQRPSSSRGNSARL</sequence>
<dbReference type="Pfam" id="PF24343">
    <property type="entry name" value="OB_DEPS-1_1st"/>
    <property type="match status" value="1"/>
</dbReference>
<reference evidence="4" key="1">
    <citation type="submission" date="2020-10" db="EMBL/GenBank/DDBJ databases">
        <authorList>
            <person name="Kikuchi T."/>
        </authorList>
    </citation>
    <scope>NUCLEOTIDE SEQUENCE</scope>
    <source>
        <strain evidence="4">NKZ352</strain>
    </source>
</reference>
<dbReference type="InterPro" id="IPR057143">
    <property type="entry name" value="OB_DEPS-1_2nd"/>
</dbReference>
<dbReference type="Pfam" id="PF24342">
    <property type="entry name" value="OB_DEPS-1_2nd"/>
    <property type="match status" value="1"/>
</dbReference>
<feature type="domain" description="P-granule-associated protein DEPS-1 first OB-fold" evidence="3">
    <location>
        <begin position="17"/>
        <end position="102"/>
    </location>
</feature>
<proteinExistence type="predicted"/>